<accession>C5IYC5</accession>
<dbReference type="RefSeq" id="YP_002941903.1">
    <property type="nucleotide sequence ID" value="NC_012788.1"/>
</dbReference>
<dbReference type="GeneID" id="7967152"/>
<gene>
    <name evidence="1" type="primary">45</name>
    <name evidence="1" type="ORF">ANGEL_45</name>
</gene>
<organism evidence="1 2">
    <name type="scientific">Mycobacterium phage Angel</name>
    <dbReference type="NCBI Taxonomy" id="649688"/>
    <lineage>
        <taxon>Viruses</taxon>
        <taxon>Duplodnaviria</taxon>
        <taxon>Heunggongvirae</taxon>
        <taxon>Uroviricota</taxon>
        <taxon>Caudoviricetes</taxon>
        <taxon>Gclasvirinae</taxon>
        <taxon>Liefievirus</taxon>
        <taxon>Liefievirus halo</taxon>
        <taxon>Mycobacterium virus Halo</taxon>
    </lineage>
</organism>
<evidence type="ECO:0000313" key="1">
    <source>
        <dbReference type="EMBL" id="ACR77593.1"/>
    </source>
</evidence>
<dbReference type="KEGG" id="vg:7967152"/>
<dbReference type="Proteomes" id="UP000001487">
    <property type="component" value="Segment"/>
</dbReference>
<name>C5IYC5_9CAUD</name>
<proteinExistence type="predicted"/>
<dbReference type="EMBL" id="FJ973624">
    <property type="protein sequence ID" value="ACR77593.1"/>
    <property type="molecule type" value="Genomic_DNA"/>
</dbReference>
<dbReference type="InterPro" id="IPR036283">
    <property type="entry name" value="NOB1_Zf-like_sf"/>
</dbReference>
<sequence length="72" mass="7841">MSTADAGHSAHWISECAACFAMFRDSPETAGVCPRCGHENYYSDEESQWDGEILSTSSASRCEKASRGYPTT</sequence>
<reference evidence="1 2" key="1">
    <citation type="journal article" date="2009" name="Microbiology">
        <title>Mycobacteriophages BPs, Angel and Halo: comparative genomics reveals a novel class of ultra-small mobile genetic elements.</title>
        <authorList>
            <person name="Sampson T."/>
            <person name="Broussard G.W."/>
            <person name="Marinelli L.J."/>
            <person name="Jacobs-Sera D."/>
            <person name="Ray M."/>
            <person name="Ko C.C."/>
            <person name="Russell D."/>
            <person name="Hendrix R.W."/>
            <person name="Hatfull G.F."/>
        </authorList>
    </citation>
    <scope>NUCLEOTIDE SEQUENCE</scope>
</reference>
<protein>
    <submittedName>
        <fullName evidence="1">Uncharacterized protein</fullName>
    </submittedName>
</protein>
<dbReference type="SUPFAM" id="SSF144206">
    <property type="entry name" value="NOB1 zinc finger-like"/>
    <property type="match status" value="1"/>
</dbReference>
<evidence type="ECO:0000313" key="2">
    <source>
        <dbReference type="Proteomes" id="UP000001487"/>
    </source>
</evidence>